<accession>A0A7K1L510</accession>
<name>A0A7K1L510_9ACTN</name>
<dbReference type="Gene3D" id="1.50.10.20">
    <property type="match status" value="1"/>
</dbReference>
<feature type="signal peptide" evidence="1">
    <location>
        <begin position="1"/>
        <end position="32"/>
    </location>
</feature>
<dbReference type="GO" id="GO:0005975">
    <property type="term" value="P:carbohydrate metabolic process"/>
    <property type="evidence" value="ECO:0007669"/>
    <property type="project" value="InterPro"/>
</dbReference>
<dbReference type="EMBL" id="WOFH01000008">
    <property type="protein sequence ID" value="MUN39511.1"/>
    <property type="molecule type" value="Genomic_DNA"/>
</dbReference>
<comment type="caution">
    <text evidence="2">The sequence shown here is derived from an EMBL/GenBank/DDBJ whole genome shotgun (WGS) entry which is preliminary data.</text>
</comment>
<dbReference type="Pfam" id="PF03663">
    <property type="entry name" value="Glyco_hydro_76"/>
    <property type="match status" value="1"/>
</dbReference>
<keyword evidence="1" id="KW-0732">Signal</keyword>
<gene>
    <name evidence="2" type="ORF">GNZ18_23350</name>
</gene>
<dbReference type="RefSeq" id="WP_216651421.1">
    <property type="nucleotide sequence ID" value="NZ_WOFH01000008.1"/>
</dbReference>
<dbReference type="PANTHER" id="PTHR47791">
    <property type="entry name" value="MEIOTICALLY UP-REGULATED GENE 191 PROTEIN"/>
    <property type="match status" value="1"/>
</dbReference>
<dbReference type="InterPro" id="IPR005198">
    <property type="entry name" value="Glyco_hydro_76"/>
</dbReference>
<sequence length="377" mass="41843">MTRGPRGSRLLAAALAAVVAAALLAVVPAAQAAPGAHGSRPARDRARAAAAVDAMMRFYDRESGRWQPESPWWQSGNALQALLDYMAETGSTRYMPQVRNTIEQQRKPLPWWPEGGGEFRADSTDDTGWWALAMVRVYDLTRDRRYLDIAETDERYIREYWDDTCGGGVWWDIPGRSYKNAISLELYFKLLASLHNRVRGDRVYLARAKEAWRWFERSGMINNENLVNDGLTTQDGGCASNHGTTWTYNQGVVLGGLAELYKATRDRKLLASARRIADAVIRSPELSPRGVLTEPCEPAGACNADQASFKGVFARNLAELDAVLPGHPYRGYLRAQAASLYEHGRSGDQYGLSWTGPFDRADIARQESAVSLLTAVL</sequence>
<dbReference type="GO" id="GO:0016787">
    <property type="term" value="F:hydrolase activity"/>
    <property type="evidence" value="ECO:0007669"/>
    <property type="project" value="UniProtKB-KW"/>
</dbReference>
<evidence type="ECO:0000313" key="3">
    <source>
        <dbReference type="Proteomes" id="UP000432015"/>
    </source>
</evidence>
<keyword evidence="2" id="KW-0378">Hydrolase</keyword>
<proteinExistence type="predicted"/>
<dbReference type="InterPro" id="IPR008928">
    <property type="entry name" value="6-hairpin_glycosidase_sf"/>
</dbReference>
<dbReference type="AlphaFoldDB" id="A0A7K1L510"/>
<dbReference type="SUPFAM" id="SSF48208">
    <property type="entry name" value="Six-hairpin glycosidases"/>
    <property type="match status" value="1"/>
</dbReference>
<dbReference type="PANTHER" id="PTHR47791:SF3">
    <property type="entry name" value="MEIOTICALLY UP-REGULATED GENE 191 PROTEIN"/>
    <property type="match status" value="1"/>
</dbReference>
<evidence type="ECO:0000256" key="1">
    <source>
        <dbReference type="SAM" id="SignalP"/>
    </source>
</evidence>
<reference evidence="2 3" key="1">
    <citation type="submission" date="2019-11" db="EMBL/GenBank/DDBJ databases">
        <authorList>
            <person name="Cao P."/>
        </authorList>
    </citation>
    <scope>NUCLEOTIDE SEQUENCE [LARGE SCALE GENOMIC DNA]</scope>
    <source>
        <strain evidence="2 3">NEAU-AAG5</strain>
    </source>
</reference>
<dbReference type="Proteomes" id="UP000432015">
    <property type="component" value="Unassembled WGS sequence"/>
</dbReference>
<keyword evidence="3" id="KW-1185">Reference proteome</keyword>
<evidence type="ECO:0000313" key="2">
    <source>
        <dbReference type="EMBL" id="MUN39511.1"/>
    </source>
</evidence>
<dbReference type="InterPro" id="IPR053169">
    <property type="entry name" value="MUG_Protein"/>
</dbReference>
<feature type="chain" id="PRO_5029905855" evidence="1">
    <location>
        <begin position="33"/>
        <end position="377"/>
    </location>
</feature>
<protein>
    <submittedName>
        <fullName evidence="2">Glycosyl hydrolase</fullName>
    </submittedName>
</protein>
<organism evidence="2 3">
    <name type="scientific">Actinomadura litoris</name>
    <dbReference type="NCBI Taxonomy" id="2678616"/>
    <lineage>
        <taxon>Bacteria</taxon>
        <taxon>Bacillati</taxon>
        <taxon>Actinomycetota</taxon>
        <taxon>Actinomycetes</taxon>
        <taxon>Streptosporangiales</taxon>
        <taxon>Thermomonosporaceae</taxon>
        <taxon>Actinomadura</taxon>
    </lineage>
</organism>